<evidence type="ECO:0000313" key="7">
    <source>
        <dbReference type="Proteomes" id="UP000887568"/>
    </source>
</evidence>
<evidence type="ECO:0008006" key="8">
    <source>
        <dbReference type="Google" id="ProtNLM"/>
    </source>
</evidence>
<evidence type="ECO:0000256" key="3">
    <source>
        <dbReference type="ARBA" id="ARBA00023128"/>
    </source>
</evidence>
<proteinExistence type="predicted"/>
<reference evidence="6" key="1">
    <citation type="submission" date="2022-11" db="UniProtKB">
        <authorList>
            <consortium name="EnsemblMetazoa"/>
        </authorList>
    </citation>
    <scope>IDENTIFICATION</scope>
</reference>
<feature type="domain" description="CAF17 C-terminal" evidence="5">
    <location>
        <begin position="305"/>
        <end position="382"/>
    </location>
</feature>
<accession>A0A913YWH3</accession>
<dbReference type="InterPro" id="IPR027266">
    <property type="entry name" value="TrmE/GcvT-like"/>
</dbReference>
<sequence length="389" mass="43652">MRPWNDLRKNMMAVPSLQRHLKIFLQRGSARWLQKAPVQAQGTPQIYTPGLQFLRQFQTSFRCGICSQEAGSNVGVRCAKLEGRGLVRLEGPDATELLQGLVTNDTGVMWGDSRVMYSLFLNTQGRILFDVMCYRVSADTSEQPSFLLECDAEVQEKLTRHLKMYRVRKKAEISTADDQLQTWAVFSNNTVDTPLLATSKTQTTNCDRCPTDVTDPRVEGFGRRVILPKNESLTRLIPNSIEASAEDYTLHRYQWGVPEGVIDLPMGESLPLESNLAFMNGVSFSKGCYLGQELTARTHYTGVTRKRIMPIEILSHGSSPPEVGAKIISEAGKNIGKLRSYLGNRGLALLRVAQCKDKKLLIIGEDGSRMELAALIPTWWPQEQEELRD</sequence>
<feature type="domain" description="GCVT N-terminal" evidence="4">
    <location>
        <begin position="87"/>
        <end position="185"/>
    </location>
</feature>
<dbReference type="RefSeq" id="XP_038044144.1">
    <property type="nucleotide sequence ID" value="XM_038188216.1"/>
</dbReference>
<dbReference type="Pfam" id="PF25455">
    <property type="entry name" value="Beta-barrel_CAF17_C"/>
    <property type="match status" value="1"/>
</dbReference>
<name>A0A913YWH3_PATMI</name>
<dbReference type="GO" id="GO:0005759">
    <property type="term" value="C:mitochondrial matrix"/>
    <property type="evidence" value="ECO:0007669"/>
    <property type="project" value="TreeGrafter"/>
</dbReference>
<evidence type="ECO:0000259" key="4">
    <source>
        <dbReference type="Pfam" id="PF01571"/>
    </source>
</evidence>
<dbReference type="PANTHER" id="PTHR22602:SF0">
    <property type="entry name" value="TRANSFERASE CAF17, MITOCHONDRIAL-RELATED"/>
    <property type="match status" value="1"/>
</dbReference>
<dbReference type="NCBIfam" id="TIGR03317">
    <property type="entry name" value="ygfZ_signature"/>
    <property type="match status" value="1"/>
</dbReference>
<dbReference type="Gene3D" id="3.30.1360.120">
    <property type="entry name" value="Probable tRNA modification gtpase trme, domain 1"/>
    <property type="match status" value="1"/>
</dbReference>
<dbReference type="InterPro" id="IPR057460">
    <property type="entry name" value="CAF17_C"/>
</dbReference>
<dbReference type="GO" id="GO:0016226">
    <property type="term" value="P:iron-sulfur cluster assembly"/>
    <property type="evidence" value="ECO:0007669"/>
    <property type="project" value="TreeGrafter"/>
</dbReference>
<dbReference type="Proteomes" id="UP000887568">
    <property type="component" value="Unplaced"/>
</dbReference>
<keyword evidence="3" id="KW-0496">Mitochondrion</keyword>
<dbReference type="OrthoDB" id="191995at2759"/>
<dbReference type="InterPro" id="IPR006222">
    <property type="entry name" value="GCVT_N"/>
</dbReference>
<evidence type="ECO:0000313" key="6">
    <source>
        <dbReference type="EnsemblMetazoa" id="XP_038044144.1"/>
    </source>
</evidence>
<dbReference type="PANTHER" id="PTHR22602">
    <property type="entry name" value="TRANSFERASE CAF17, MITOCHONDRIAL-RELATED"/>
    <property type="match status" value="1"/>
</dbReference>
<dbReference type="InterPro" id="IPR017703">
    <property type="entry name" value="YgfZ/GCV_T_CS"/>
</dbReference>
<dbReference type="OMA" id="MDRLHGV"/>
<comment type="subcellular location">
    <subcellularLocation>
        <location evidence="1">Mitochondrion</location>
    </subcellularLocation>
</comment>
<dbReference type="InterPro" id="IPR045179">
    <property type="entry name" value="YgfZ/GcvT"/>
</dbReference>
<protein>
    <recommendedName>
        <fullName evidence="8">Aminomethyltransferase folate-binding domain-containing protein</fullName>
    </recommendedName>
</protein>
<dbReference type="AlphaFoldDB" id="A0A913YWH3"/>
<evidence type="ECO:0000256" key="2">
    <source>
        <dbReference type="ARBA" id="ARBA00022946"/>
    </source>
</evidence>
<keyword evidence="7" id="KW-1185">Reference proteome</keyword>
<evidence type="ECO:0000259" key="5">
    <source>
        <dbReference type="Pfam" id="PF25455"/>
    </source>
</evidence>
<dbReference type="EnsemblMetazoa" id="XM_038188216.1">
    <property type="protein sequence ID" value="XP_038044144.1"/>
    <property type="gene ID" value="LOC119718792"/>
</dbReference>
<organism evidence="6 7">
    <name type="scientific">Patiria miniata</name>
    <name type="common">Bat star</name>
    <name type="synonym">Asterina miniata</name>
    <dbReference type="NCBI Taxonomy" id="46514"/>
    <lineage>
        <taxon>Eukaryota</taxon>
        <taxon>Metazoa</taxon>
        <taxon>Echinodermata</taxon>
        <taxon>Eleutherozoa</taxon>
        <taxon>Asterozoa</taxon>
        <taxon>Asteroidea</taxon>
        <taxon>Valvatacea</taxon>
        <taxon>Valvatida</taxon>
        <taxon>Asterinidae</taxon>
        <taxon>Patiria</taxon>
    </lineage>
</organism>
<dbReference type="Pfam" id="PF01571">
    <property type="entry name" value="GCV_T"/>
    <property type="match status" value="1"/>
</dbReference>
<keyword evidence="2" id="KW-0809">Transit peptide</keyword>
<dbReference type="SUPFAM" id="SSF103025">
    <property type="entry name" value="Folate-binding domain"/>
    <property type="match status" value="1"/>
</dbReference>
<evidence type="ECO:0000256" key="1">
    <source>
        <dbReference type="ARBA" id="ARBA00004173"/>
    </source>
</evidence>
<dbReference type="GeneID" id="119718792"/>